<dbReference type="PANTHER" id="PTHR36395:SF1">
    <property type="entry name" value="RING-H2 ZINC FINGER PROTEIN"/>
    <property type="match status" value="1"/>
</dbReference>
<sequence>MFPVVTSNISVNSCPEFPDIFFLAALSFRLLIIKFPSSSSTSTSTSPRRCRLFLGNTTNPVVSSTSMTMAPGIGRGSEKPLHFPSPQSLSDWLKPRLPSDSLSAWGLSPGTKNLHNLWLEVSQGETSLDDSSPPTRTVHVATIRILSPTSPTRVLIESHQELSDGSLRHRRRPLSEKMKPGEGIQQAVRRAVREELGSLVPHNNDDQSVRIVPGSYTERVEERLSASYPGLPARYLLHSVDAWVDGLPDGDFSTEEAAEYEDSEDVRAAHKAVFVKKHYWKWVRADDPAAP</sequence>
<dbReference type="PANTHER" id="PTHR36395">
    <property type="entry name" value="RING-H2 ZINC FINGER PROTEIN"/>
    <property type="match status" value="1"/>
</dbReference>
<dbReference type="EMBL" id="JAINDJ010000003">
    <property type="protein sequence ID" value="KAG9455460.1"/>
    <property type="molecule type" value="Genomic_DNA"/>
</dbReference>
<evidence type="ECO:0000313" key="1">
    <source>
        <dbReference type="EMBL" id="KAG9455460.1"/>
    </source>
</evidence>
<accession>A0AAV7F2T4</accession>
<comment type="caution">
    <text evidence="1">The sequence shown here is derived from an EMBL/GenBank/DDBJ whole genome shotgun (WGS) entry which is preliminary data.</text>
</comment>
<reference evidence="1 2" key="1">
    <citation type="submission" date="2021-07" db="EMBL/GenBank/DDBJ databases">
        <title>The Aristolochia fimbriata genome: insights into angiosperm evolution, floral development and chemical biosynthesis.</title>
        <authorList>
            <person name="Jiao Y."/>
        </authorList>
    </citation>
    <scope>NUCLEOTIDE SEQUENCE [LARGE SCALE GENOMIC DNA]</scope>
    <source>
        <strain evidence="1">IBCAS-2021</strain>
        <tissue evidence="1">Leaf</tissue>
    </source>
</reference>
<name>A0AAV7F2T4_ARIFI</name>
<evidence type="ECO:0000313" key="2">
    <source>
        <dbReference type="Proteomes" id="UP000825729"/>
    </source>
</evidence>
<proteinExistence type="predicted"/>
<protein>
    <recommendedName>
        <fullName evidence="3">Nudix hydrolase domain-containing protein</fullName>
    </recommendedName>
</protein>
<dbReference type="Proteomes" id="UP000825729">
    <property type="component" value="Unassembled WGS sequence"/>
</dbReference>
<dbReference type="AlphaFoldDB" id="A0AAV7F2T4"/>
<organism evidence="1 2">
    <name type="scientific">Aristolochia fimbriata</name>
    <name type="common">White veined hardy Dutchman's pipe vine</name>
    <dbReference type="NCBI Taxonomy" id="158543"/>
    <lineage>
        <taxon>Eukaryota</taxon>
        <taxon>Viridiplantae</taxon>
        <taxon>Streptophyta</taxon>
        <taxon>Embryophyta</taxon>
        <taxon>Tracheophyta</taxon>
        <taxon>Spermatophyta</taxon>
        <taxon>Magnoliopsida</taxon>
        <taxon>Magnoliidae</taxon>
        <taxon>Piperales</taxon>
        <taxon>Aristolochiaceae</taxon>
        <taxon>Aristolochia</taxon>
    </lineage>
</organism>
<keyword evidence="2" id="KW-1185">Reference proteome</keyword>
<gene>
    <name evidence="1" type="ORF">H6P81_008364</name>
</gene>
<evidence type="ECO:0008006" key="3">
    <source>
        <dbReference type="Google" id="ProtNLM"/>
    </source>
</evidence>